<organism evidence="1 2">
    <name type="scientific">Eumeta variegata</name>
    <name type="common">Bagworm moth</name>
    <name type="synonym">Eumeta japonica</name>
    <dbReference type="NCBI Taxonomy" id="151549"/>
    <lineage>
        <taxon>Eukaryota</taxon>
        <taxon>Metazoa</taxon>
        <taxon>Ecdysozoa</taxon>
        <taxon>Arthropoda</taxon>
        <taxon>Hexapoda</taxon>
        <taxon>Insecta</taxon>
        <taxon>Pterygota</taxon>
        <taxon>Neoptera</taxon>
        <taxon>Endopterygota</taxon>
        <taxon>Lepidoptera</taxon>
        <taxon>Glossata</taxon>
        <taxon>Ditrysia</taxon>
        <taxon>Tineoidea</taxon>
        <taxon>Psychidae</taxon>
        <taxon>Oiketicinae</taxon>
        <taxon>Eumeta</taxon>
    </lineage>
</organism>
<dbReference type="Proteomes" id="UP000299102">
    <property type="component" value="Unassembled WGS sequence"/>
</dbReference>
<comment type="caution">
    <text evidence="1">The sequence shown here is derived from an EMBL/GenBank/DDBJ whole genome shotgun (WGS) entry which is preliminary data.</text>
</comment>
<evidence type="ECO:0000313" key="1">
    <source>
        <dbReference type="EMBL" id="GBP66670.1"/>
    </source>
</evidence>
<evidence type="ECO:0000313" key="2">
    <source>
        <dbReference type="Proteomes" id="UP000299102"/>
    </source>
</evidence>
<dbReference type="OrthoDB" id="7435843at2759"/>
<name>A0A4C1XU80_EUMVA</name>
<dbReference type="AlphaFoldDB" id="A0A4C1XU80"/>
<gene>
    <name evidence="1" type="ORF">EVAR_79024_1</name>
</gene>
<proteinExistence type="predicted"/>
<keyword evidence="2" id="KW-1185">Reference proteome</keyword>
<sequence>MSIIKECGDTGGCHRYIDVIVGIVVAANRARASSSRILKGEDRCRAAQFRDESLALTPIRSTPSRRTTDRRCRPERLAFGNGDRSAGRAQEYKEPTSVLELEMQARCVAHRMGVYMAADNHYEFALKWLRGYYNLNFKMLCPKCASAHDYDELDAPER</sequence>
<accession>A0A4C1XU80</accession>
<protein>
    <submittedName>
        <fullName evidence="1">Uncharacterized protein</fullName>
    </submittedName>
</protein>
<reference evidence="1 2" key="1">
    <citation type="journal article" date="2019" name="Commun. Biol.">
        <title>The bagworm genome reveals a unique fibroin gene that provides high tensile strength.</title>
        <authorList>
            <person name="Kono N."/>
            <person name="Nakamura H."/>
            <person name="Ohtoshi R."/>
            <person name="Tomita M."/>
            <person name="Numata K."/>
            <person name="Arakawa K."/>
        </authorList>
    </citation>
    <scope>NUCLEOTIDE SEQUENCE [LARGE SCALE GENOMIC DNA]</scope>
</reference>
<dbReference type="EMBL" id="BGZK01000964">
    <property type="protein sequence ID" value="GBP66670.1"/>
    <property type="molecule type" value="Genomic_DNA"/>
</dbReference>